<gene>
    <name evidence="2" type="ORF">GXW74_11595</name>
</gene>
<protein>
    <recommendedName>
        <fullName evidence="1">DUF6538 domain-containing protein</fullName>
    </recommendedName>
</protein>
<sequence length="191" mass="20997">MATLRMASPWRDPRTSIYYLRRRVPARFLAVADQRSGIVKISLETAERAEAMRRWPDALRKWAALEAEWQRRLAAEGLTPERAKEVPAGWAAWLAAGGALDMGGEDEDALMPHVVAAERTPERLARMDARTDAHTEEALTLAGIAVTPETLPLLRQEVALAALHAYVQGPVSGLRVVNPRRHRGATAPAAV</sequence>
<dbReference type="AlphaFoldDB" id="A0A9X9XBP6"/>
<comment type="caution">
    <text evidence="2">The sequence shown here is derived from an EMBL/GenBank/DDBJ whole genome shotgun (WGS) entry which is preliminary data.</text>
</comment>
<reference evidence="2" key="2">
    <citation type="journal article" date="2021" name="Syst. Appl. Microbiol.">
        <title>Roseomonas hellenica sp. nov., isolated from roots of wild-growing Alkanna tinctoria.</title>
        <authorList>
            <person name="Rat A."/>
            <person name="Naranjo H.D."/>
            <person name="Lebbe L."/>
            <person name="Cnockaert M."/>
            <person name="Krigas N."/>
            <person name="Grigoriadou K."/>
            <person name="Maloupa E."/>
            <person name="Willems A."/>
        </authorList>
    </citation>
    <scope>NUCLEOTIDE SEQUENCE</scope>
    <source>
        <strain evidence="2">LMG 31228</strain>
    </source>
</reference>
<proteinExistence type="predicted"/>
<keyword evidence="3" id="KW-1185">Reference proteome</keyword>
<evidence type="ECO:0000259" key="1">
    <source>
        <dbReference type="Pfam" id="PF20172"/>
    </source>
</evidence>
<dbReference type="Proteomes" id="UP001138709">
    <property type="component" value="Unassembled WGS sequence"/>
</dbReference>
<name>A0A9X9XBP6_9PROT</name>
<reference evidence="2" key="1">
    <citation type="submission" date="2020-01" db="EMBL/GenBank/DDBJ databases">
        <authorList>
            <person name="Rat A."/>
        </authorList>
    </citation>
    <scope>NUCLEOTIDE SEQUENCE</scope>
    <source>
        <strain evidence="2">LMG 31228</strain>
    </source>
</reference>
<dbReference type="RefSeq" id="WP_211846671.1">
    <property type="nucleotide sequence ID" value="NZ_JAAEDL010000010.1"/>
</dbReference>
<dbReference type="Pfam" id="PF20172">
    <property type="entry name" value="DUF6538"/>
    <property type="match status" value="1"/>
</dbReference>
<feature type="domain" description="DUF6538" evidence="1">
    <location>
        <begin position="14"/>
        <end position="70"/>
    </location>
</feature>
<dbReference type="InterPro" id="IPR046668">
    <property type="entry name" value="DUF6538"/>
</dbReference>
<accession>A0A9X9XBP6</accession>
<dbReference type="EMBL" id="JAAEDL010000010">
    <property type="protein sequence ID" value="MBR0681132.1"/>
    <property type="molecule type" value="Genomic_DNA"/>
</dbReference>
<evidence type="ECO:0000313" key="2">
    <source>
        <dbReference type="EMBL" id="MBR0681132.1"/>
    </source>
</evidence>
<organism evidence="2 3">
    <name type="scientific">Neoroseomonas eburnea</name>
    <dbReference type="NCBI Taxonomy" id="1346889"/>
    <lineage>
        <taxon>Bacteria</taxon>
        <taxon>Pseudomonadati</taxon>
        <taxon>Pseudomonadota</taxon>
        <taxon>Alphaproteobacteria</taxon>
        <taxon>Acetobacterales</taxon>
        <taxon>Acetobacteraceae</taxon>
        <taxon>Neoroseomonas</taxon>
    </lineage>
</organism>
<evidence type="ECO:0000313" key="3">
    <source>
        <dbReference type="Proteomes" id="UP001138709"/>
    </source>
</evidence>